<comment type="subunit">
    <text evidence="1">Interacts transiently with the RNA polymerase catalytic core formed by RpoA, RpoB, RpoC and RpoZ (2 alpha, 1 beta, 1 beta' and 1 omega subunit) to form the RNA polymerase holoenzyme that can initiate transcription.</text>
</comment>
<dbReference type="GO" id="GO:0016987">
    <property type="term" value="F:sigma factor activity"/>
    <property type="evidence" value="ECO:0007669"/>
    <property type="project" value="InterPro"/>
</dbReference>
<reference evidence="4 5" key="1">
    <citation type="submission" date="2019-02" db="EMBL/GenBank/DDBJ databases">
        <title>The draft genome of Acinetobacter halotolerans strain JCM 31009.</title>
        <authorList>
            <person name="Qin J."/>
            <person name="Feng Y."/>
            <person name="Nemec A."/>
            <person name="Zong Z."/>
        </authorList>
    </citation>
    <scope>NUCLEOTIDE SEQUENCE [LARGE SCALE GENOMIC DNA]</scope>
    <source>
        <strain evidence="4 5">JCM 31009</strain>
    </source>
</reference>
<comment type="caution">
    <text evidence="4">The sequence shown here is derived from an EMBL/GenBank/DDBJ whole genome shotgun (WGS) entry which is preliminary data.</text>
</comment>
<dbReference type="AlphaFoldDB" id="A0A4Q6X9A0"/>
<dbReference type="InterPro" id="IPR007627">
    <property type="entry name" value="RNA_pol_sigma70_r2"/>
</dbReference>
<accession>A0A4Q6X9A0</accession>
<dbReference type="SUPFAM" id="SSF88659">
    <property type="entry name" value="Sigma3 and sigma4 domains of RNA polymerase sigma factors"/>
    <property type="match status" value="1"/>
</dbReference>
<dbReference type="GO" id="GO:0006352">
    <property type="term" value="P:DNA-templated transcription initiation"/>
    <property type="evidence" value="ECO:0007669"/>
    <property type="project" value="InterPro"/>
</dbReference>
<dbReference type="Pfam" id="PF04542">
    <property type="entry name" value="Sigma70_r2"/>
    <property type="match status" value="1"/>
</dbReference>
<dbReference type="InterPro" id="IPR052704">
    <property type="entry name" value="ECF_Sigma-70_Domain"/>
</dbReference>
<dbReference type="Pfam" id="PF08281">
    <property type="entry name" value="Sigma70_r4_2"/>
    <property type="match status" value="1"/>
</dbReference>
<dbReference type="PANTHER" id="PTHR30173:SF36">
    <property type="entry name" value="ECF RNA POLYMERASE SIGMA FACTOR SIGJ"/>
    <property type="match status" value="1"/>
</dbReference>
<keyword evidence="5" id="KW-1185">Reference proteome</keyword>
<evidence type="ECO:0000313" key="4">
    <source>
        <dbReference type="EMBL" id="RZF52771.1"/>
    </source>
</evidence>
<evidence type="ECO:0000259" key="2">
    <source>
        <dbReference type="Pfam" id="PF04542"/>
    </source>
</evidence>
<protein>
    <submittedName>
        <fullName evidence="4">Sigma-70 family RNA polymerase sigma factor</fullName>
    </submittedName>
</protein>
<sequence>MQNQQNLTTHDLDLFQASRAFLFGLAYRILGSTHDADDVLQDIFLKWQMQPKEEILNPQAWLTSVCTRHCIDLLRSHHKSRTEYVGTWLPEPYQHTEQISIESDYTLSTAFLLVLEKLSPKERAAYLLHDIFNLDYQEVSEIIQEQHSYCRQLVARGRKRISEQPKVLSTLPTSHQMTLLNAFRDAVHSHNLDQLKKLLSEDIQLAADGGGKVSAIPQPLIDQPSVLRFFERLLFQAWNELFWEICHLNGNIGFKLYDQQHNCVIAMTFAFDRNQQIQNIYVMRNPDKLKNKRPT</sequence>
<proteinExistence type="predicted"/>
<dbReference type="NCBIfam" id="TIGR02937">
    <property type="entry name" value="sigma70-ECF"/>
    <property type="match status" value="1"/>
</dbReference>
<dbReference type="Proteomes" id="UP000292110">
    <property type="component" value="Unassembled WGS sequence"/>
</dbReference>
<feature type="domain" description="RNA polymerase sigma factor 70 region 4 type 2" evidence="3">
    <location>
        <begin position="110"/>
        <end position="161"/>
    </location>
</feature>
<dbReference type="InterPro" id="IPR013249">
    <property type="entry name" value="RNA_pol_sigma70_r4_t2"/>
</dbReference>
<organism evidence="4 5">
    <name type="scientific">Acinetobacter halotolerans</name>
    <dbReference type="NCBI Taxonomy" id="1752076"/>
    <lineage>
        <taxon>Bacteria</taxon>
        <taxon>Pseudomonadati</taxon>
        <taxon>Pseudomonadota</taxon>
        <taxon>Gammaproteobacteria</taxon>
        <taxon>Moraxellales</taxon>
        <taxon>Moraxellaceae</taxon>
        <taxon>Acinetobacter</taxon>
    </lineage>
</organism>
<dbReference type="SUPFAM" id="SSF54427">
    <property type="entry name" value="NTF2-like"/>
    <property type="match status" value="1"/>
</dbReference>
<dbReference type="EMBL" id="SGIM01000006">
    <property type="protein sequence ID" value="RZF52771.1"/>
    <property type="molecule type" value="Genomic_DNA"/>
</dbReference>
<evidence type="ECO:0000256" key="1">
    <source>
        <dbReference type="ARBA" id="ARBA00011344"/>
    </source>
</evidence>
<dbReference type="Gene3D" id="1.10.1740.10">
    <property type="match status" value="1"/>
</dbReference>
<dbReference type="GO" id="GO:0003677">
    <property type="term" value="F:DNA binding"/>
    <property type="evidence" value="ECO:0007669"/>
    <property type="project" value="InterPro"/>
</dbReference>
<dbReference type="InterPro" id="IPR013325">
    <property type="entry name" value="RNA_pol_sigma_r2"/>
</dbReference>
<dbReference type="Gene3D" id="1.10.10.10">
    <property type="entry name" value="Winged helix-like DNA-binding domain superfamily/Winged helix DNA-binding domain"/>
    <property type="match status" value="1"/>
</dbReference>
<evidence type="ECO:0000259" key="3">
    <source>
        <dbReference type="Pfam" id="PF08281"/>
    </source>
</evidence>
<feature type="domain" description="RNA polymerase sigma-70 region 2" evidence="2">
    <location>
        <begin position="14"/>
        <end position="78"/>
    </location>
</feature>
<dbReference type="InterPro" id="IPR036388">
    <property type="entry name" value="WH-like_DNA-bd_sf"/>
</dbReference>
<gene>
    <name evidence="4" type="ORF">EXE30_09345</name>
</gene>
<dbReference type="InterPro" id="IPR032710">
    <property type="entry name" value="NTF2-like_dom_sf"/>
</dbReference>
<dbReference type="InterPro" id="IPR013324">
    <property type="entry name" value="RNA_pol_sigma_r3/r4-like"/>
</dbReference>
<dbReference type="PANTHER" id="PTHR30173">
    <property type="entry name" value="SIGMA 19 FACTOR"/>
    <property type="match status" value="1"/>
</dbReference>
<evidence type="ECO:0000313" key="5">
    <source>
        <dbReference type="Proteomes" id="UP000292110"/>
    </source>
</evidence>
<name>A0A4Q6X9A0_9GAMM</name>
<dbReference type="SUPFAM" id="SSF88946">
    <property type="entry name" value="Sigma2 domain of RNA polymerase sigma factors"/>
    <property type="match status" value="1"/>
</dbReference>
<dbReference type="InterPro" id="IPR014284">
    <property type="entry name" value="RNA_pol_sigma-70_dom"/>
</dbReference>